<feature type="compositionally biased region" description="Polar residues" evidence="1">
    <location>
        <begin position="293"/>
        <end position="302"/>
    </location>
</feature>
<keyword evidence="3" id="KW-1185">Reference proteome</keyword>
<dbReference type="OrthoDB" id="6673861at2"/>
<dbReference type="Proteomes" id="UP000320314">
    <property type="component" value="Unassembled WGS sequence"/>
</dbReference>
<dbReference type="EMBL" id="VHLH01000036">
    <property type="protein sequence ID" value="TPW26153.1"/>
    <property type="molecule type" value="Genomic_DNA"/>
</dbReference>
<sequence>MAGANQDAALIQGPPIRDIVTPFDTALSCLKGKISNKLVFSVGAIEDRTGKESFTDGGTGKFVTQGAGDIVQSALFKAGATVVNRRDPRITTTEIGWKIKSPKHLIPTNFYITGSINSLDFIPGSGAEVQVAGVGPRYRQNRILVGLDLALTQASTSRVVADVPLQKQIFQDEAGIGFGRFLGDTLVAGDIGGREREATNLALRQMLNFATFDLLTQVMKAKAFEACRPKIDTAFGSIRHTGTKERLDKLQAMENGPGGHLKEKIAAMKAEPAEADETKAEGEKVIRKATQHGDGSQTGHATSTRDRARAQALFGQ</sequence>
<evidence type="ECO:0000313" key="3">
    <source>
        <dbReference type="Proteomes" id="UP000320314"/>
    </source>
</evidence>
<dbReference type="AlphaFoldDB" id="A0A506TVQ4"/>
<proteinExistence type="predicted"/>
<name>A0A506TVQ4_9HYPH</name>
<dbReference type="GO" id="GO:0030288">
    <property type="term" value="C:outer membrane-bounded periplasmic space"/>
    <property type="evidence" value="ECO:0007669"/>
    <property type="project" value="InterPro"/>
</dbReference>
<feature type="region of interest" description="Disordered" evidence="1">
    <location>
        <begin position="270"/>
        <end position="316"/>
    </location>
</feature>
<organism evidence="2 3">
    <name type="scientific">Pararhizobium mangrovi</name>
    <dbReference type="NCBI Taxonomy" id="2590452"/>
    <lineage>
        <taxon>Bacteria</taxon>
        <taxon>Pseudomonadati</taxon>
        <taxon>Pseudomonadota</taxon>
        <taxon>Alphaproteobacteria</taxon>
        <taxon>Hyphomicrobiales</taxon>
        <taxon>Rhizobiaceae</taxon>
        <taxon>Rhizobium/Agrobacterium group</taxon>
        <taxon>Pararhizobium</taxon>
    </lineage>
</organism>
<gene>
    <name evidence="2" type="ORF">FJU11_16015</name>
</gene>
<evidence type="ECO:0000313" key="2">
    <source>
        <dbReference type="EMBL" id="TPW26153.1"/>
    </source>
</evidence>
<protein>
    <submittedName>
        <fullName evidence="2">HfaB protein</fullName>
    </submittedName>
</protein>
<evidence type="ECO:0000256" key="1">
    <source>
        <dbReference type="SAM" id="MobiDB-lite"/>
    </source>
</evidence>
<dbReference type="InterPro" id="IPR005534">
    <property type="entry name" value="Curli_assmbl/transp-comp_CsgG"/>
</dbReference>
<reference evidence="2 3" key="1">
    <citation type="submission" date="2019-06" db="EMBL/GenBank/DDBJ databases">
        <authorList>
            <person name="Li M."/>
        </authorList>
    </citation>
    <scope>NUCLEOTIDE SEQUENCE [LARGE SCALE GENOMIC DNA]</scope>
    <source>
        <strain evidence="2 3">BGMRC6574</strain>
    </source>
</reference>
<dbReference type="Pfam" id="PF03783">
    <property type="entry name" value="CsgG"/>
    <property type="match status" value="1"/>
</dbReference>
<accession>A0A506TVQ4</accession>
<comment type="caution">
    <text evidence="2">The sequence shown here is derived from an EMBL/GenBank/DDBJ whole genome shotgun (WGS) entry which is preliminary data.</text>
</comment>
<feature type="compositionally biased region" description="Basic and acidic residues" evidence="1">
    <location>
        <begin position="276"/>
        <end position="286"/>
    </location>
</feature>
<dbReference type="Gene3D" id="3.40.50.10610">
    <property type="entry name" value="ABC-type transport auxiliary lipoprotein component"/>
    <property type="match status" value="1"/>
</dbReference>